<evidence type="ECO:0000256" key="11">
    <source>
        <dbReference type="ARBA" id="ARBA00022989"/>
    </source>
</evidence>
<feature type="coiled-coil region" evidence="14">
    <location>
        <begin position="215"/>
        <end position="242"/>
    </location>
</feature>
<dbReference type="AlphaFoldDB" id="A0A7G9RWM0"/>
<dbReference type="Gene3D" id="6.10.340.10">
    <property type="match status" value="1"/>
</dbReference>
<dbReference type="Pfam" id="PF02518">
    <property type="entry name" value="HATPase_c"/>
    <property type="match status" value="1"/>
</dbReference>
<dbReference type="EC" id="2.7.13.3" evidence="3"/>
<evidence type="ECO:0000256" key="1">
    <source>
        <dbReference type="ARBA" id="ARBA00000085"/>
    </source>
</evidence>
<dbReference type="SMART" id="SM00388">
    <property type="entry name" value="HisKA"/>
    <property type="match status" value="1"/>
</dbReference>
<evidence type="ECO:0000256" key="5">
    <source>
        <dbReference type="ARBA" id="ARBA00022553"/>
    </source>
</evidence>
<keyword evidence="14" id="KW-0175">Coiled coil</keyword>
<sequence>MNPKSIKWKIQNSLILFSVSLLIILWVFQVVLLEPFYRNIKTREVEKLAYTVKEQYNNPSRKNPVTINRETYVLIADANGNIIDDSSFGVSLKNPVFSSFELQYIFNQLGSSGKSISFDYSNATRSASDITYALKLDDSSMVLVQTQVVPVNATINTIKVQLVLVSVILIFISYLLTKYLYKKISKPIIEINDGAKVLANGNYIEPFQGKGYTEIEELSDTLNKMRIELSNIEKLRNELLANVGHDLKTPLTMIGGYAEMMKDLPDEMTENNLQIIIKETHKLSKLVEDMLDLSKIQSGMMQLDIQKINLSQQIASITSRLQQTYPNRLIELNIPDEIIVSVDESKFEQVLYNLMNNALIHTDSNLCIKAKSKANFIQLEVIDYGEGIPESEFESIWHRYYQSNNDHQRDQYGSGLGLSIVKNILDLHKFEYGVKSSDPHGTTFWIRIPI</sequence>
<dbReference type="SMART" id="SM00304">
    <property type="entry name" value="HAMP"/>
    <property type="match status" value="1"/>
</dbReference>
<dbReference type="InterPro" id="IPR004358">
    <property type="entry name" value="Sig_transdc_His_kin-like_C"/>
</dbReference>
<dbReference type="SUPFAM" id="SSF47384">
    <property type="entry name" value="Homodimeric domain of signal transducing histidine kinase"/>
    <property type="match status" value="1"/>
</dbReference>
<evidence type="ECO:0000256" key="9">
    <source>
        <dbReference type="ARBA" id="ARBA00022777"/>
    </source>
</evidence>
<comment type="catalytic activity">
    <reaction evidence="1">
        <text>ATP + protein L-histidine = ADP + protein N-phospho-L-histidine.</text>
        <dbReference type="EC" id="2.7.13.3"/>
    </reaction>
</comment>
<dbReference type="PRINTS" id="PR00344">
    <property type="entry name" value="BCTRLSENSOR"/>
</dbReference>
<keyword evidence="12" id="KW-0902">Two-component regulatory system</keyword>
<dbReference type="SMART" id="SM00387">
    <property type="entry name" value="HATPase_c"/>
    <property type="match status" value="1"/>
</dbReference>
<dbReference type="InterPro" id="IPR003661">
    <property type="entry name" value="HisK_dim/P_dom"/>
</dbReference>
<name>A0A7G9RWM0_9FIRM</name>
<dbReference type="Proteomes" id="UP000515928">
    <property type="component" value="Chromosome"/>
</dbReference>
<feature type="transmembrane region" description="Helical" evidence="15">
    <location>
        <begin position="162"/>
        <end position="181"/>
    </location>
</feature>
<feature type="domain" description="HAMP" evidence="17">
    <location>
        <begin position="182"/>
        <end position="234"/>
    </location>
</feature>
<dbReference type="GO" id="GO:0005886">
    <property type="term" value="C:plasma membrane"/>
    <property type="evidence" value="ECO:0007669"/>
    <property type="project" value="UniProtKB-SubCell"/>
</dbReference>
<dbReference type="SUPFAM" id="SSF158472">
    <property type="entry name" value="HAMP domain-like"/>
    <property type="match status" value="1"/>
</dbReference>
<evidence type="ECO:0000313" key="18">
    <source>
        <dbReference type="EMBL" id="QNN59995.1"/>
    </source>
</evidence>
<dbReference type="Pfam" id="PF00512">
    <property type="entry name" value="HisKA"/>
    <property type="match status" value="1"/>
</dbReference>
<keyword evidence="7 15" id="KW-0812">Transmembrane</keyword>
<dbReference type="GO" id="GO:0000155">
    <property type="term" value="F:phosphorelay sensor kinase activity"/>
    <property type="evidence" value="ECO:0007669"/>
    <property type="project" value="InterPro"/>
</dbReference>
<comment type="subcellular location">
    <subcellularLocation>
        <location evidence="2">Cell membrane</location>
        <topology evidence="2">Multi-pass membrane protein</topology>
    </subcellularLocation>
</comment>
<keyword evidence="10" id="KW-0067">ATP-binding</keyword>
<protein>
    <recommendedName>
        <fullName evidence="3">histidine kinase</fullName>
        <ecNumber evidence="3">2.7.13.3</ecNumber>
    </recommendedName>
</protein>
<organism evidence="18 19">
    <name type="scientific">Erysipelothrix inopinata</name>
    <dbReference type="NCBI Taxonomy" id="225084"/>
    <lineage>
        <taxon>Bacteria</taxon>
        <taxon>Bacillati</taxon>
        <taxon>Bacillota</taxon>
        <taxon>Erysipelotrichia</taxon>
        <taxon>Erysipelotrichales</taxon>
        <taxon>Erysipelotrichaceae</taxon>
        <taxon>Erysipelothrix</taxon>
    </lineage>
</organism>
<evidence type="ECO:0000256" key="3">
    <source>
        <dbReference type="ARBA" id="ARBA00012438"/>
    </source>
</evidence>
<accession>A0A7G9RWM0</accession>
<dbReference type="CDD" id="cd00082">
    <property type="entry name" value="HisKA"/>
    <property type="match status" value="1"/>
</dbReference>
<proteinExistence type="predicted"/>
<evidence type="ECO:0000256" key="7">
    <source>
        <dbReference type="ARBA" id="ARBA00022692"/>
    </source>
</evidence>
<dbReference type="PROSITE" id="PS50885">
    <property type="entry name" value="HAMP"/>
    <property type="match status" value="1"/>
</dbReference>
<keyword evidence="6" id="KW-0808">Transferase</keyword>
<dbReference type="GO" id="GO:0005524">
    <property type="term" value="F:ATP binding"/>
    <property type="evidence" value="ECO:0007669"/>
    <property type="project" value="UniProtKB-KW"/>
</dbReference>
<dbReference type="KEGG" id="eio:H9L01_06310"/>
<evidence type="ECO:0000256" key="14">
    <source>
        <dbReference type="SAM" id="Coils"/>
    </source>
</evidence>
<dbReference type="Gene3D" id="1.10.287.130">
    <property type="match status" value="1"/>
</dbReference>
<dbReference type="SUPFAM" id="SSF55874">
    <property type="entry name" value="ATPase domain of HSP90 chaperone/DNA topoisomerase II/histidine kinase"/>
    <property type="match status" value="1"/>
</dbReference>
<evidence type="ECO:0000256" key="15">
    <source>
        <dbReference type="SAM" id="Phobius"/>
    </source>
</evidence>
<dbReference type="RefSeq" id="WP_187533128.1">
    <property type="nucleotide sequence ID" value="NZ_CBCSHU010000002.1"/>
</dbReference>
<evidence type="ECO:0000256" key="8">
    <source>
        <dbReference type="ARBA" id="ARBA00022741"/>
    </source>
</evidence>
<keyword evidence="19" id="KW-1185">Reference proteome</keyword>
<evidence type="ECO:0000256" key="6">
    <source>
        <dbReference type="ARBA" id="ARBA00022679"/>
    </source>
</evidence>
<reference evidence="18 19" key="1">
    <citation type="submission" date="2020-08" db="EMBL/GenBank/DDBJ databases">
        <title>Genome sequence of Erysipelothrix inopinata DSM 15511T.</title>
        <authorList>
            <person name="Hyun D.-W."/>
            <person name="Bae J.-W."/>
        </authorList>
    </citation>
    <scope>NUCLEOTIDE SEQUENCE [LARGE SCALE GENOMIC DNA]</scope>
    <source>
        <strain evidence="18 19">DSM 15511</strain>
    </source>
</reference>
<dbReference type="EMBL" id="CP060715">
    <property type="protein sequence ID" value="QNN59995.1"/>
    <property type="molecule type" value="Genomic_DNA"/>
</dbReference>
<evidence type="ECO:0000256" key="10">
    <source>
        <dbReference type="ARBA" id="ARBA00022840"/>
    </source>
</evidence>
<keyword evidence="11 15" id="KW-1133">Transmembrane helix</keyword>
<keyword evidence="4" id="KW-1003">Cell membrane</keyword>
<keyword evidence="13 15" id="KW-0472">Membrane</keyword>
<dbReference type="PANTHER" id="PTHR45528:SF1">
    <property type="entry name" value="SENSOR HISTIDINE KINASE CPXA"/>
    <property type="match status" value="1"/>
</dbReference>
<dbReference type="PANTHER" id="PTHR45528">
    <property type="entry name" value="SENSOR HISTIDINE KINASE CPXA"/>
    <property type="match status" value="1"/>
</dbReference>
<evidence type="ECO:0000256" key="4">
    <source>
        <dbReference type="ARBA" id="ARBA00022475"/>
    </source>
</evidence>
<keyword evidence="9 18" id="KW-0418">Kinase</keyword>
<dbReference type="FunFam" id="1.10.287.130:FF:000001">
    <property type="entry name" value="Two-component sensor histidine kinase"/>
    <property type="match status" value="1"/>
</dbReference>
<dbReference type="InterPro" id="IPR003660">
    <property type="entry name" value="HAMP_dom"/>
</dbReference>
<evidence type="ECO:0000259" key="17">
    <source>
        <dbReference type="PROSITE" id="PS50885"/>
    </source>
</evidence>
<dbReference type="InterPro" id="IPR036097">
    <property type="entry name" value="HisK_dim/P_sf"/>
</dbReference>
<dbReference type="InterPro" id="IPR036890">
    <property type="entry name" value="HATPase_C_sf"/>
</dbReference>
<dbReference type="CDD" id="cd06225">
    <property type="entry name" value="HAMP"/>
    <property type="match status" value="1"/>
</dbReference>
<dbReference type="Gene3D" id="3.30.565.10">
    <property type="entry name" value="Histidine kinase-like ATPase, C-terminal domain"/>
    <property type="match status" value="1"/>
</dbReference>
<dbReference type="InterPro" id="IPR005467">
    <property type="entry name" value="His_kinase_dom"/>
</dbReference>
<keyword evidence="5" id="KW-0597">Phosphoprotein</keyword>
<evidence type="ECO:0000256" key="13">
    <source>
        <dbReference type="ARBA" id="ARBA00023136"/>
    </source>
</evidence>
<evidence type="ECO:0000313" key="19">
    <source>
        <dbReference type="Proteomes" id="UP000515928"/>
    </source>
</evidence>
<dbReference type="InterPro" id="IPR050398">
    <property type="entry name" value="HssS/ArlS-like"/>
</dbReference>
<evidence type="ECO:0000256" key="2">
    <source>
        <dbReference type="ARBA" id="ARBA00004651"/>
    </source>
</evidence>
<keyword evidence="8" id="KW-0547">Nucleotide-binding</keyword>
<dbReference type="InterPro" id="IPR003594">
    <property type="entry name" value="HATPase_dom"/>
</dbReference>
<evidence type="ECO:0000256" key="12">
    <source>
        <dbReference type="ARBA" id="ARBA00023012"/>
    </source>
</evidence>
<feature type="domain" description="Histidine kinase" evidence="16">
    <location>
        <begin position="242"/>
        <end position="450"/>
    </location>
</feature>
<gene>
    <name evidence="18" type="ORF">H9L01_06310</name>
</gene>
<evidence type="ECO:0000259" key="16">
    <source>
        <dbReference type="PROSITE" id="PS50109"/>
    </source>
</evidence>
<dbReference type="PROSITE" id="PS50109">
    <property type="entry name" value="HIS_KIN"/>
    <property type="match status" value="1"/>
</dbReference>